<dbReference type="AlphaFoldDB" id="A0AA38HQ81"/>
<keyword evidence="5 10" id="KW-0521">NADP</keyword>
<feature type="transmembrane region" description="Helical" evidence="10">
    <location>
        <begin position="462"/>
        <end position="485"/>
    </location>
</feature>
<sequence>MALSQIQEFYKNQTVFITGSTGLLGKLVLRKLLTSCEPKKIYLLIRQHKDKSPEERLEILLERADLRRDKSEFKGKISVIEGDCSLPGLGISQDDRETLVNETTCIIHVAAIVKFSEHLRLAAYVNVRAVQDLLHLAKQVRDLKAMVHVSTAYSNCNQKDLIKEQFYEPGMTATKLMKMLESTDDETITNNTPELLGSWPNTYTFTKAVAENVIKTEAQDMPICIVRPGIVVGALQEPAPGWQDAIQGITAFFIGAYLGLIHCQLADTKPIYLIPSDYTANIILAAACYATEKSSLPPIYNYTGSEKNLLTKTKLYEYGKVTAKLYPSAHVINVCFVISTTNKYYLKFLQFWLHLVPAYIVDLICLCLGKKRRFVKMYQKLHKVCGEVGYFNVNFWKYETSNSEMLWKALTEKDRELFPFNMENLEWKSFFEMCSMYARIHFLKDPMHTLPQAKRKRKCISFLYYCIAFALVCPVAFMLNCYTNLFY</sequence>
<evidence type="ECO:0000259" key="11">
    <source>
        <dbReference type="Pfam" id="PF03015"/>
    </source>
</evidence>
<evidence type="ECO:0000256" key="1">
    <source>
        <dbReference type="ARBA" id="ARBA00004141"/>
    </source>
</evidence>
<dbReference type="CDD" id="cd09071">
    <property type="entry name" value="FAR_C"/>
    <property type="match status" value="1"/>
</dbReference>
<dbReference type="GO" id="GO:0080019">
    <property type="term" value="F:alcohol-forming very long-chain fatty acyl-CoA reductase activity"/>
    <property type="evidence" value="ECO:0007669"/>
    <property type="project" value="InterPro"/>
</dbReference>
<dbReference type="Pfam" id="PF07993">
    <property type="entry name" value="NAD_binding_4"/>
    <property type="match status" value="1"/>
</dbReference>
<comment type="similarity">
    <text evidence="2 10">Belongs to the fatty acyl-CoA reductase family.</text>
</comment>
<dbReference type="InterPro" id="IPR026055">
    <property type="entry name" value="FAR"/>
</dbReference>
<evidence type="ECO:0000313" key="14">
    <source>
        <dbReference type="Proteomes" id="UP001168821"/>
    </source>
</evidence>
<keyword evidence="6 10" id="KW-1133">Transmembrane helix</keyword>
<dbReference type="Gene3D" id="3.40.50.720">
    <property type="entry name" value="NAD(P)-binding Rossmann-like Domain"/>
    <property type="match status" value="1"/>
</dbReference>
<evidence type="ECO:0000256" key="2">
    <source>
        <dbReference type="ARBA" id="ARBA00005928"/>
    </source>
</evidence>
<keyword evidence="14" id="KW-1185">Reference proteome</keyword>
<comment type="caution">
    <text evidence="13">The sequence shown here is derived from an EMBL/GenBank/DDBJ whole genome shotgun (WGS) entry which is preliminary data.</text>
</comment>
<dbReference type="CDD" id="cd05236">
    <property type="entry name" value="FAR-N_SDR_e"/>
    <property type="match status" value="1"/>
</dbReference>
<dbReference type="InterPro" id="IPR013120">
    <property type="entry name" value="FAR_NAD-bd"/>
</dbReference>
<dbReference type="GO" id="GO:0035336">
    <property type="term" value="P:long-chain fatty-acyl-CoA metabolic process"/>
    <property type="evidence" value="ECO:0007669"/>
    <property type="project" value="TreeGrafter"/>
</dbReference>
<keyword evidence="4 10" id="KW-0812">Transmembrane</keyword>
<dbReference type="PANTHER" id="PTHR11011:SF60">
    <property type="entry name" value="FATTY ACYL-COA REDUCTASE-RELATED"/>
    <property type="match status" value="1"/>
</dbReference>
<protein>
    <recommendedName>
        <fullName evidence="10">Fatty acyl-CoA reductase</fullName>
        <ecNumber evidence="10">1.2.1.84</ecNumber>
    </recommendedName>
</protein>
<dbReference type="SUPFAM" id="SSF51735">
    <property type="entry name" value="NAD(P)-binding Rossmann-fold domains"/>
    <property type="match status" value="1"/>
</dbReference>
<keyword evidence="3 10" id="KW-0444">Lipid biosynthesis</keyword>
<gene>
    <name evidence="13" type="ORF">Zmor_028111</name>
</gene>
<evidence type="ECO:0000256" key="7">
    <source>
        <dbReference type="ARBA" id="ARBA00023098"/>
    </source>
</evidence>
<proteinExistence type="inferred from homology"/>
<evidence type="ECO:0000256" key="9">
    <source>
        <dbReference type="ARBA" id="ARBA00052530"/>
    </source>
</evidence>
<evidence type="ECO:0000256" key="6">
    <source>
        <dbReference type="ARBA" id="ARBA00022989"/>
    </source>
</evidence>
<comment type="catalytic activity">
    <reaction evidence="9 10">
        <text>a long-chain fatty acyl-CoA + 2 NADPH + 2 H(+) = a long-chain primary fatty alcohol + 2 NADP(+) + CoA</text>
        <dbReference type="Rhea" id="RHEA:52716"/>
        <dbReference type="ChEBI" id="CHEBI:15378"/>
        <dbReference type="ChEBI" id="CHEBI:57287"/>
        <dbReference type="ChEBI" id="CHEBI:57783"/>
        <dbReference type="ChEBI" id="CHEBI:58349"/>
        <dbReference type="ChEBI" id="CHEBI:77396"/>
        <dbReference type="ChEBI" id="CHEBI:83139"/>
        <dbReference type="EC" id="1.2.1.84"/>
    </reaction>
</comment>
<dbReference type="GO" id="GO:0102965">
    <property type="term" value="F:alcohol-forming long-chain fatty acyl-CoA reductase activity"/>
    <property type="evidence" value="ECO:0007669"/>
    <property type="project" value="UniProtKB-EC"/>
</dbReference>
<evidence type="ECO:0000256" key="4">
    <source>
        <dbReference type="ARBA" id="ARBA00022692"/>
    </source>
</evidence>
<evidence type="ECO:0000256" key="10">
    <source>
        <dbReference type="RuleBase" id="RU363097"/>
    </source>
</evidence>
<feature type="domain" description="Fatty acyl-CoA reductase C-terminal" evidence="11">
    <location>
        <begin position="353"/>
        <end position="445"/>
    </location>
</feature>
<dbReference type="InterPro" id="IPR036291">
    <property type="entry name" value="NAD(P)-bd_dom_sf"/>
</dbReference>
<dbReference type="Proteomes" id="UP001168821">
    <property type="component" value="Unassembled WGS sequence"/>
</dbReference>
<keyword evidence="8 10" id="KW-0472">Membrane</keyword>
<feature type="domain" description="Thioester reductase (TE)" evidence="12">
    <location>
        <begin position="17"/>
        <end position="283"/>
    </location>
</feature>
<keyword evidence="7 10" id="KW-0443">Lipid metabolism</keyword>
<comment type="function">
    <text evidence="10">Catalyzes the reduction of fatty acyl-CoA to fatty alcohols.</text>
</comment>
<dbReference type="EC" id="1.2.1.84" evidence="10"/>
<dbReference type="InterPro" id="IPR033640">
    <property type="entry name" value="FAR_C"/>
</dbReference>
<comment type="subcellular location">
    <subcellularLocation>
        <location evidence="1">Membrane</location>
        <topology evidence="1">Multi-pass membrane protein</topology>
    </subcellularLocation>
</comment>
<evidence type="ECO:0000313" key="13">
    <source>
        <dbReference type="EMBL" id="KAJ3641614.1"/>
    </source>
</evidence>
<organism evidence="13 14">
    <name type="scientific">Zophobas morio</name>
    <dbReference type="NCBI Taxonomy" id="2755281"/>
    <lineage>
        <taxon>Eukaryota</taxon>
        <taxon>Metazoa</taxon>
        <taxon>Ecdysozoa</taxon>
        <taxon>Arthropoda</taxon>
        <taxon>Hexapoda</taxon>
        <taxon>Insecta</taxon>
        <taxon>Pterygota</taxon>
        <taxon>Neoptera</taxon>
        <taxon>Endopterygota</taxon>
        <taxon>Coleoptera</taxon>
        <taxon>Polyphaga</taxon>
        <taxon>Cucujiformia</taxon>
        <taxon>Tenebrionidae</taxon>
        <taxon>Zophobas</taxon>
    </lineage>
</organism>
<evidence type="ECO:0000256" key="5">
    <source>
        <dbReference type="ARBA" id="ARBA00022857"/>
    </source>
</evidence>
<dbReference type="FunFam" id="3.40.50.720:FF:000143">
    <property type="entry name" value="Fatty acyl-CoA reductase"/>
    <property type="match status" value="1"/>
</dbReference>
<dbReference type="PANTHER" id="PTHR11011">
    <property type="entry name" value="MALE STERILITY PROTEIN 2-RELATED"/>
    <property type="match status" value="1"/>
</dbReference>
<dbReference type="GO" id="GO:0005777">
    <property type="term" value="C:peroxisome"/>
    <property type="evidence" value="ECO:0007669"/>
    <property type="project" value="TreeGrafter"/>
</dbReference>
<evidence type="ECO:0000259" key="12">
    <source>
        <dbReference type="Pfam" id="PF07993"/>
    </source>
</evidence>
<dbReference type="EMBL" id="JALNTZ010000009">
    <property type="protein sequence ID" value="KAJ3641614.1"/>
    <property type="molecule type" value="Genomic_DNA"/>
</dbReference>
<dbReference type="Pfam" id="PF03015">
    <property type="entry name" value="Sterile"/>
    <property type="match status" value="1"/>
</dbReference>
<accession>A0AA38HQ81</accession>
<keyword evidence="10" id="KW-0560">Oxidoreductase</keyword>
<reference evidence="13" key="1">
    <citation type="journal article" date="2023" name="G3 (Bethesda)">
        <title>Whole genome assemblies of Zophobas morio and Tenebrio molitor.</title>
        <authorList>
            <person name="Kaur S."/>
            <person name="Stinson S.A."/>
            <person name="diCenzo G.C."/>
        </authorList>
    </citation>
    <scope>NUCLEOTIDE SEQUENCE</scope>
    <source>
        <strain evidence="13">QUZm001</strain>
    </source>
</reference>
<evidence type="ECO:0000256" key="3">
    <source>
        <dbReference type="ARBA" id="ARBA00022516"/>
    </source>
</evidence>
<feature type="transmembrane region" description="Helical" evidence="10">
    <location>
        <begin position="351"/>
        <end position="369"/>
    </location>
</feature>
<evidence type="ECO:0000256" key="8">
    <source>
        <dbReference type="ARBA" id="ARBA00023136"/>
    </source>
</evidence>
<name>A0AA38HQ81_9CUCU</name>
<dbReference type="GO" id="GO:0016020">
    <property type="term" value="C:membrane"/>
    <property type="evidence" value="ECO:0007669"/>
    <property type="project" value="UniProtKB-SubCell"/>
</dbReference>